<dbReference type="InterPro" id="IPR002495">
    <property type="entry name" value="Glyco_trans_8"/>
</dbReference>
<name>A0A1A0CG90_ACEPA</name>
<organism evidence="1 2">
    <name type="scientific">Acetobacter pasteurianus</name>
    <name type="common">Acetobacter turbidans</name>
    <dbReference type="NCBI Taxonomy" id="438"/>
    <lineage>
        <taxon>Bacteria</taxon>
        <taxon>Pseudomonadati</taxon>
        <taxon>Pseudomonadota</taxon>
        <taxon>Alphaproteobacteria</taxon>
        <taxon>Acetobacterales</taxon>
        <taxon>Acetobacteraceae</taxon>
        <taxon>Acetobacter</taxon>
    </lineage>
</organism>
<dbReference type="AlphaFoldDB" id="A0A1A0CG90"/>
<protein>
    <submittedName>
        <fullName evidence="1">Uncharacterized protein</fullName>
    </submittedName>
</protein>
<dbReference type="RefSeq" id="WP_035366805.1">
    <property type="nucleotide sequence ID" value="NZ_LYUD01000153.1"/>
</dbReference>
<dbReference type="InterPro" id="IPR029044">
    <property type="entry name" value="Nucleotide-diphossugar_trans"/>
</dbReference>
<dbReference type="Proteomes" id="UP000093796">
    <property type="component" value="Unassembled WGS sequence"/>
</dbReference>
<dbReference type="EMBL" id="LYUD01000153">
    <property type="protein sequence ID" value="OAZ61636.1"/>
    <property type="molecule type" value="Genomic_DNA"/>
</dbReference>
<dbReference type="PATRIC" id="fig|438.15.peg.2898"/>
<dbReference type="GO" id="GO:0016757">
    <property type="term" value="F:glycosyltransferase activity"/>
    <property type="evidence" value="ECO:0007669"/>
    <property type="project" value="InterPro"/>
</dbReference>
<dbReference type="Pfam" id="PF01501">
    <property type="entry name" value="Glyco_transf_8"/>
    <property type="match status" value="1"/>
</dbReference>
<reference evidence="1 2" key="1">
    <citation type="submission" date="2016-05" db="EMBL/GenBank/DDBJ databases">
        <title>Genome sequencing of Acetobacter pasteurianus strain SRCM100623.</title>
        <authorList>
            <person name="Song Y.R."/>
        </authorList>
    </citation>
    <scope>NUCLEOTIDE SEQUENCE [LARGE SCALE GENOMIC DNA]</scope>
    <source>
        <strain evidence="1 2">SRCM100623</strain>
    </source>
</reference>
<sequence length="454" mass="52770">MHVIINCHLQVLGAVDNKSNYKDIKLYNINDEFIPIFVDKEKFFFCGDEYFFSAYNKKILLSDHPGCFPIEVNYCGKNEICFSINGGFVSSNTTSLFVQHFCGEWERFYLIDEDNLRIIREAFKNGVYIQGKNTYIPPEKLEYDHKNIKFDTYCFDLKSIINAKKVGMNKLILPREGLGLFIIESFRPLAYYSCFGNEDIISCMEESIYSLFKFGNFIGDILVITDREKITFCEKLQPYLNRIHLQQANAYDFFDFTISRYMVDNLPIMKKYSPIMYIDCDIIINNDVNKIFHSAMETDKILFSIEWNLNTASPWFGGIHWHEVGQDYKLMDYGINSGIFLFKSIEIAKELLFTVVQSMLHSQKVKMTREKHVLETLDQPNLNYVLMAHFPNLFDVEILTQYVSHAANENFANIPLVGFAHFNGGLGNFESRVELIRKYTEYLSLDAPTANATI</sequence>
<gene>
    <name evidence="1" type="ORF">SRCM100623_02614</name>
</gene>
<dbReference type="Gene3D" id="3.90.550.10">
    <property type="entry name" value="Spore Coat Polysaccharide Biosynthesis Protein SpsA, Chain A"/>
    <property type="match status" value="1"/>
</dbReference>
<evidence type="ECO:0000313" key="1">
    <source>
        <dbReference type="EMBL" id="OAZ61636.1"/>
    </source>
</evidence>
<evidence type="ECO:0000313" key="2">
    <source>
        <dbReference type="Proteomes" id="UP000093796"/>
    </source>
</evidence>
<dbReference type="OrthoDB" id="7226306at2"/>
<accession>A0A1A0CG90</accession>
<dbReference type="SUPFAM" id="SSF53448">
    <property type="entry name" value="Nucleotide-diphospho-sugar transferases"/>
    <property type="match status" value="1"/>
</dbReference>
<proteinExistence type="predicted"/>
<comment type="caution">
    <text evidence="1">The sequence shown here is derived from an EMBL/GenBank/DDBJ whole genome shotgun (WGS) entry which is preliminary data.</text>
</comment>